<keyword evidence="2" id="KW-1185">Reference proteome</keyword>
<organism evidence="1 2">
    <name type="scientific">Sphaerobolus stellatus (strain SS14)</name>
    <dbReference type="NCBI Taxonomy" id="990650"/>
    <lineage>
        <taxon>Eukaryota</taxon>
        <taxon>Fungi</taxon>
        <taxon>Dikarya</taxon>
        <taxon>Basidiomycota</taxon>
        <taxon>Agaricomycotina</taxon>
        <taxon>Agaricomycetes</taxon>
        <taxon>Phallomycetidae</taxon>
        <taxon>Geastrales</taxon>
        <taxon>Sphaerobolaceae</taxon>
        <taxon>Sphaerobolus</taxon>
    </lineage>
</organism>
<name>A0A0C9V622_SPHS4</name>
<dbReference type="HOGENOM" id="CLU_1134174_0_0_1"/>
<sequence>MILGQMEVTMMQTFCTAAHLRGFLFSGADTQGLSECVQIFKECFPGVTKIIHYYLQGNTADTEEIQDLPEDQDSVEELSELPPGIQEYMKKTLPSNINVLSTGHIGERTTHLGLVYSSCHATIRDSLAMVELDKATVPIQIQSIFTGFHGSSINPIYIGTFISVRTYPPADATINDPYVEFPVWNARVYKKDTSTQELYIPVSAIRSHFSMMHFDEGHVVVIPPDKASLNAIFYPVIYLIKRILIGPCKESLIQQG</sequence>
<dbReference type="Proteomes" id="UP000054279">
    <property type="component" value="Unassembled WGS sequence"/>
</dbReference>
<gene>
    <name evidence="1" type="ORF">M422DRAFT_52653</name>
</gene>
<evidence type="ECO:0000313" key="2">
    <source>
        <dbReference type="Proteomes" id="UP000054279"/>
    </source>
</evidence>
<dbReference type="AlphaFoldDB" id="A0A0C9V622"/>
<protein>
    <submittedName>
        <fullName evidence="1">Uncharacterized protein</fullName>
    </submittedName>
</protein>
<proteinExistence type="predicted"/>
<evidence type="ECO:0000313" key="1">
    <source>
        <dbReference type="EMBL" id="KIJ32905.1"/>
    </source>
</evidence>
<reference evidence="1 2" key="1">
    <citation type="submission" date="2014-06" db="EMBL/GenBank/DDBJ databases">
        <title>Evolutionary Origins and Diversification of the Mycorrhizal Mutualists.</title>
        <authorList>
            <consortium name="DOE Joint Genome Institute"/>
            <consortium name="Mycorrhizal Genomics Consortium"/>
            <person name="Kohler A."/>
            <person name="Kuo A."/>
            <person name="Nagy L.G."/>
            <person name="Floudas D."/>
            <person name="Copeland A."/>
            <person name="Barry K.W."/>
            <person name="Cichocki N."/>
            <person name="Veneault-Fourrey C."/>
            <person name="LaButti K."/>
            <person name="Lindquist E.A."/>
            <person name="Lipzen A."/>
            <person name="Lundell T."/>
            <person name="Morin E."/>
            <person name="Murat C."/>
            <person name="Riley R."/>
            <person name="Ohm R."/>
            <person name="Sun H."/>
            <person name="Tunlid A."/>
            <person name="Henrissat B."/>
            <person name="Grigoriev I.V."/>
            <person name="Hibbett D.S."/>
            <person name="Martin F."/>
        </authorList>
    </citation>
    <scope>NUCLEOTIDE SEQUENCE [LARGE SCALE GENOMIC DNA]</scope>
    <source>
        <strain evidence="1 2">SS14</strain>
    </source>
</reference>
<dbReference type="EMBL" id="KN837220">
    <property type="protein sequence ID" value="KIJ32905.1"/>
    <property type="molecule type" value="Genomic_DNA"/>
</dbReference>
<accession>A0A0C9V622</accession>